<name>A0ABS8BF46_9ACTN</name>
<dbReference type="SUPFAM" id="SSF52058">
    <property type="entry name" value="L domain-like"/>
    <property type="match status" value="1"/>
</dbReference>
<dbReference type="Gene3D" id="3.40.50.300">
    <property type="entry name" value="P-loop containing nucleotide triphosphate hydrolases"/>
    <property type="match status" value="1"/>
</dbReference>
<evidence type="ECO:0000256" key="2">
    <source>
        <dbReference type="ARBA" id="ARBA00022840"/>
    </source>
</evidence>
<dbReference type="Proteomes" id="UP001199054">
    <property type="component" value="Unassembled WGS sequence"/>
</dbReference>
<dbReference type="PANTHER" id="PTHR46844">
    <property type="entry name" value="SLR5058 PROTEIN"/>
    <property type="match status" value="1"/>
</dbReference>
<organism evidence="4 5">
    <name type="scientific">Streptomyces antimicrobicus</name>
    <dbReference type="NCBI Taxonomy" id="2883108"/>
    <lineage>
        <taxon>Bacteria</taxon>
        <taxon>Bacillati</taxon>
        <taxon>Actinomycetota</taxon>
        <taxon>Actinomycetes</taxon>
        <taxon>Kitasatosporales</taxon>
        <taxon>Streptomycetaceae</taxon>
        <taxon>Streptomyces</taxon>
    </lineage>
</organism>
<dbReference type="InterPro" id="IPR027417">
    <property type="entry name" value="P-loop_NTPase"/>
</dbReference>
<keyword evidence="5" id="KW-1185">Reference proteome</keyword>
<evidence type="ECO:0000313" key="5">
    <source>
        <dbReference type="Proteomes" id="UP001199054"/>
    </source>
</evidence>
<keyword evidence="2" id="KW-0067">ATP-binding</keyword>
<evidence type="ECO:0000256" key="1">
    <source>
        <dbReference type="ARBA" id="ARBA00022741"/>
    </source>
</evidence>
<feature type="domain" description="NACHT" evidence="3">
    <location>
        <begin position="281"/>
        <end position="612"/>
    </location>
</feature>
<dbReference type="Pfam" id="PF05729">
    <property type="entry name" value="NACHT"/>
    <property type="match status" value="1"/>
</dbReference>
<evidence type="ECO:0000313" key="4">
    <source>
        <dbReference type="EMBL" id="MCB5183252.1"/>
    </source>
</evidence>
<dbReference type="Pfam" id="PF22733">
    <property type="entry name" value="NNH1"/>
    <property type="match status" value="1"/>
</dbReference>
<dbReference type="EMBL" id="JAJAUY010000193">
    <property type="protein sequence ID" value="MCB5183252.1"/>
    <property type="molecule type" value="Genomic_DNA"/>
</dbReference>
<dbReference type="InterPro" id="IPR054547">
    <property type="entry name" value="NNH1"/>
</dbReference>
<comment type="caution">
    <text evidence="4">The sequence shown here is derived from an EMBL/GenBank/DDBJ whole genome shotgun (WGS) entry which is preliminary data.</text>
</comment>
<dbReference type="SUPFAM" id="SSF52540">
    <property type="entry name" value="P-loop containing nucleoside triphosphate hydrolases"/>
    <property type="match status" value="1"/>
</dbReference>
<dbReference type="RefSeq" id="WP_226730540.1">
    <property type="nucleotide sequence ID" value="NZ_JAJAUY010000193.1"/>
</dbReference>
<dbReference type="Gene3D" id="3.80.10.10">
    <property type="entry name" value="Ribonuclease Inhibitor"/>
    <property type="match status" value="1"/>
</dbReference>
<dbReference type="InterPro" id="IPR007111">
    <property type="entry name" value="NACHT_NTPase"/>
</dbReference>
<sequence length="978" mass="107754">MGAEAAAVRLGQVLATRAVRLWLGPRRRDQESRSDLSELIRFRVPGLRAQRDLIRQFEQIADAVAARVQPLLEHEFRGLAPSDRQAALDAVADTFARADLSDEAVIGSDADPAELARRIRSAAPVPAGFDEATTAFHELLFSQTCDCYVRLLRRLPVFTERAVTELLARSTSLATEISLLLERLPAPQLYAPQGEGQDEAFRREYLEFVSRSLDEVELFSFASERAARTKLSVAYVSLRTSAEARGRTRGTGSVPRARAGDWLAEEDGHGVRVETALKGTDRVLLRGEAGSGKTTLLQWLAVSAARGAFNGELGDWNGLVPALVKLRRYAGRDLPAPEALLDHTAGPLTGHLPRAWMDRQLRDGRVLLLVDGLDELPANERRPVRDWLGCLLKAYPGNRVVVTSRPAAARADWLRHEGFKPVLLDRMRPADVVVFVRKWHQAVLDQGEDLAEYERALLASLQDRPHLQSLASSPLLAALLCALHLNRGRQLPRDRMELYRIALEILLQRRDAERNVPSALDVPLSLTDKMHVLQDLAWRLSDNNRSEISEAQALAYTGRALSSMRHLDGVRPEAVLDHLLTRSGVLRKPTEDRVDFLHRTFQEYLAAADAAAEDNIGNLVERAHLDLWRDTIVMAAGHATRSQRTELIRGVLARAADEPRHRRRLRLLAVACLETMSSVPEAIAGSLDAAMDDLIPPRRREESASLATAGPPLLRRMPASLEGFPAAAAGALARTAAIIGGEQAFGLLERWAEDSRSDVLSEVAAVWDYFPVEEYAQRVLRKLPLAEVPIELSHPAQIPAAARLREIRQLYVFCRLRQGLSPLAGLLTELRALHLFQAWSVTDLDPLASCTRLRTLFLANAHDVDVSSLAQLPDLEFLGLFAHPRPGARVSGPTDLSGLVALRAWYLSGFDLSAWLPTITCAPSRLTHLSLARSVVPEDLGGLAVFGQLETLDLQGAVTADGRRPDLDSVPEGIRVAG</sequence>
<keyword evidence="1" id="KW-0547">Nucleotide-binding</keyword>
<proteinExistence type="predicted"/>
<gene>
    <name evidence="4" type="ORF">LG632_28335</name>
</gene>
<reference evidence="4 5" key="1">
    <citation type="submission" date="2021-10" db="EMBL/GenBank/DDBJ databases">
        <title>Streptomyces sp. strain SMC 277, a novel streptomycete isolated from soil.</title>
        <authorList>
            <person name="Chanama M."/>
        </authorList>
    </citation>
    <scope>NUCLEOTIDE SEQUENCE [LARGE SCALE GENOMIC DNA]</scope>
    <source>
        <strain evidence="4 5">SMC 277</strain>
    </source>
</reference>
<dbReference type="InterPro" id="IPR032675">
    <property type="entry name" value="LRR_dom_sf"/>
</dbReference>
<dbReference type="PANTHER" id="PTHR46844:SF1">
    <property type="entry name" value="SLR5058 PROTEIN"/>
    <property type="match status" value="1"/>
</dbReference>
<accession>A0ABS8BF46</accession>
<protein>
    <submittedName>
        <fullName evidence="4">NACHT domain-containing protein</fullName>
    </submittedName>
</protein>
<dbReference type="PROSITE" id="PS50837">
    <property type="entry name" value="NACHT"/>
    <property type="match status" value="1"/>
</dbReference>
<evidence type="ECO:0000259" key="3">
    <source>
        <dbReference type="PROSITE" id="PS50837"/>
    </source>
</evidence>